<evidence type="ECO:0000313" key="13">
    <source>
        <dbReference type="Proteomes" id="UP000242818"/>
    </source>
</evidence>
<keyword evidence="9" id="KW-0732">Signal</keyword>
<dbReference type="GO" id="GO:0046872">
    <property type="term" value="F:metal ion binding"/>
    <property type="evidence" value="ECO:0007669"/>
    <property type="project" value="UniProtKB-KW"/>
</dbReference>
<dbReference type="InterPro" id="IPR050626">
    <property type="entry name" value="Peptidase_M16"/>
</dbReference>
<evidence type="ECO:0000256" key="8">
    <source>
        <dbReference type="RuleBase" id="RU004447"/>
    </source>
</evidence>
<dbReference type="PANTHER" id="PTHR43690">
    <property type="entry name" value="NARDILYSIN"/>
    <property type="match status" value="1"/>
</dbReference>
<dbReference type="InterPro" id="IPR011765">
    <property type="entry name" value="Pept_M16_N"/>
</dbReference>
<protein>
    <submittedName>
        <fullName evidence="12">Zinc protease</fullName>
    </submittedName>
</protein>
<evidence type="ECO:0000256" key="2">
    <source>
        <dbReference type="ARBA" id="ARBA00007261"/>
    </source>
</evidence>
<dbReference type="InterPro" id="IPR001431">
    <property type="entry name" value="Pept_M16_Zn_BS"/>
</dbReference>
<keyword evidence="7" id="KW-0482">Metalloprotease</keyword>
<evidence type="ECO:0000256" key="7">
    <source>
        <dbReference type="ARBA" id="ARBA00023049"/>
    </source>
</evidence>
<reference evidence="12 13" key="1">
    <citation type="submission" date="2016-08" db="EMBL/GenBank/DDBJ databases">
        <authorList>
            <person name="Seilhamer J.J."/>
        </authorList>
    </citation>
    <scope>NUCLEOTIDE SEQUENCE [LARGE SCALE GENOMIC DNA]</scope>
    <source>
        <strain evidence="12 13">A37T2</strain>
    </source>
</reference>
<evidence type="ECO:0000313" key="12">
    <source>
        <dbReference type="EMBL" id="SCC42548.1"/>
    </source>
</evidence>
<evidence type="ECO:0000259" key="10">
    <source>
        <dbReference type="Pfam" id="PF00675"/>
    </source>
</evidence>
<evidence type="ECO:0000259" key="11">
    <source>
        <dbReference type="Pfam" id="PF05193"/>
    </source>
</evidence>
<organism evidence="12 13">
    <name type="scientific">Chitinophaga costaii</name>
    <dbReference type="NCBI Taxonomy" id="1335309"/>
    <lineage>
        <taxon>Bacteria</taxon>
        <taxon>Pseudomonadati</taxon>
        <taxon>Bacteroidota</taxon>
        <taxon>Chitinophagia</taxon>
        <taxon>Chitinophagales</taxon>
        <taxon>Chitinophagaceae</taxon>
        <taxon>Chitinophaga</taxon>
    </lineage>
</organism>
<dbReference type="Proteomes" id="UP000242818">
    <property type="component" value="Unassembled WGS sequence"/>
</dbReference>
<proteinExistence type="inferred from homology"/>
<dbReference type="AlphaFoldDB" id="A0A1C4EG06"/>
<dbReference type="EMBL" id="FMAR01000008">
    <property type="protein sequence ID" value="SCC42548.1"/>
    <property type="molecule type" value="Genomic_DNA"/>
</dbReference>
<evidence type="ECO:0000256" key="6">
    <source>
        <dbReference type="ARBA" id="ARBA00022833"/>
    </source>
</evidence>
<dbReference type="InterPro" id="IPR011249">
    <property type="entry name" value="Metalloenz_LuxS/M16"/>
</dbReference>
<keyword evidence="6" id="KW-0862">Zinc</keyword>
<evidence type="ECO:0000256" key="1">
    <source>
        <dbReference type="ARBA" id="ARBA00001947"/>
    </source>
</evidence>
<dbReference type="PROSITE" id="PS00143">
    <property type="entry name" value="INSULINASE"/>
    <property type="match status" value="1"/>
</dbReference>
<dbReference type="RefSeq" id="WP_205686134.1">
    <property type="nucleotide sequence ID" value="NZ_FMAR01000008.1"/>
</dbReference>
<evidence type="ECO:0000256" key="5">
    <source>
        <dbReference type="ARBA" id="ARBA00022801"/>
    </source>
</evidence>
<dbReference type="Pfam" id="PF00675">
    <property type="entry name" value="Peptidase_M16"/>
    <property type="match status" value="1"/>
</dbReference>
<dbReference type="GO" id="GO:0006508">
    <property type="term" value="P:proteolysis"/>
    <property type="evidence" value="ECO:0007669"/>
    <property type="project" value="UniProtKB-KW"/>
</dbReference>
<dbReference type="GO" id="GO:0004222">
    <property type="term" value="F:metalloendopeptidase activity"/>
    <property type="evidence" value="ECO:0007669"/>
    <property type="project" value="InterPro"/>
</dbReference>
<keyword evidence="3 12" id="KW-0645">Protease</keyword>
<dbReference type="Pfam" id="PF05193">
    <property type="entry name" value="Peptidase_M16_C"/>
    <property type="match status" value="2"/>
</dbReference>
<name>A0A1C4EG06_9BACT</name>
<comment type="similarity">
    <text evidence="2 8">Belongs to the peptidase M16 family.</text>
</comment>
<evidence type="ECO:0000256" key="3">
    <source>
        <dbReference type="ARBA" id="ARBA00022670"/>
    </source>
</evidence>
<feature type="domain" description="Peptidase M16 C-terminal" evidence="11">
    <location>
        <begin position="688"/>
        <end position="860"/>
    </location>
</feature>
<dbReference type="STRING" id="1335309.GA0116948_10886"/>
<keyword evidence="13" id="KW-1185">Reference proteome</keyword>
<gene>
    <name evidence="12" type="ORF">GA0116948_10886</name>
</gene>
<dbReference type="PANTHER" id="PTHR43690:SF34">
    <property type="entry name" value="ZINC PROTEASE PQQL-LIKE"/>
    <property type="match status" value="1"/>
</dbReference>
<feature type="domain" description="Peptidase M16 C-terminal" evidence="11">
    <location>
        <begin position="208"/>
        <end position="390"/>
    </location>
</feature>
<feature type="signal peptide" evidence="9">
    <location>
        <begin position="1"/>
        <end position="28"/>
    </location>
</feature>
<feature type="chain" id="PRO_5008691153" evidence="9">
    <location>
        <begin position="29"/>
        <end position="935"/>
    </location>
</feature>
<sequence length="935" mass="103878">MSKLSFRGYANILALAALCAGMPVGGHAQSLPLDPAVHTGKLANGFTYYIRKNTEPKHRVVFYLVNKIGSMQEVENQRGLAHMMEHMSFNGTTHYPKNELVEYLQKSGVRFGADLNAYTSFNETVYQLPLPSDDTSILRNGLQIMRDWASEATLDPVEIDKERGVVLEEKRLRNGAGQRFQDIAMPLQVNHSRYADRLPIGLESVLKSFTPATLHAFYQDWYRPDLQALIVVGDIDEAAMEQQVKQLFGTLKNPAKEKVRETYKIPLTGKNQFLAFTDPEIQRVQLEMLIKLPGTELKTKADYHRVLVEAVMNAAFDERFEQIMTQGNPPYLQAGASSNDFMANLHGFSLNVVPKPNQLQAAFTAAWTEVQRMKAYGPTEAELDRARKNMLQQYEMAYKERDKTSSNAYVREYLQYFLKGTAAPGIGAEYELAKEILPQITIAEVHAYAQKVIQNTNRDIYIQAPEKEKASLPSEATVNEWIAAVNNTKLEPWKEAASGDGLLKTLPMAGKVIKRSGPDSIGVFSYTLSNGATVLVKPTDYKNDEIIFTGFSAGGTSLYPDSLFMSASNAAGVIASNGLGDLDPVALSKVLTGKSAQASPFIQERYDGIQGSASPADLETALQLLYLEFTAPRKDTVIFNGMISRSKASLIGRSNNPDAVFSDSASAILGMHHYRRMPVTEARIEQINQDAAYRIYKERFANAGTFTFIFAGNIDTSKLIPLVEQYIGALPGHAATSSWQDLGIHIPEGKLSTTVFKGDDNKANVNLIYSGPYTYNENNNMDLSALGSILQYRITERIREAEGGAYSPRAGVSFNKLPQSRYAFTIQITCAPANVEKLVTATQEEIAKLKANGPSTDDLTKFTAETSRSVELQLRSNGFWMQYISSHLQNGDPMSSILRFNDRLKSVTVDRLKQAANLYFNDANFIRLVHMPEKK</sequence>
<dbReference type="SUPFAM" id="SSF63411">
    <property type="entry name" value="LuxS/MPP-like metallohydrolase"/>
    <property type="match status" value="4"/>
</dbReference>
<feature type="domain" description="Peptidase M16 N-terminal" evidence="10">
    <location>
        <begin position="52"/>
        <end position="169"/>
    </location>
</feature>
<evidence type="ECO:0000256" key="9">
    <source>
        <dbReference type="SAM" id="SignalP"/>
    </source>
</evidence>
<keyword evidence="5" id="KW-0378">Hydrolase</keyword>
<keyword evidence="4" id="KW-0479">Metal-binding</keyword>
<comment type="cofactor">
    <cofactor evidence="1">
        <name>Zn(2+)</name>
        <dbReference type="ChEBI" id="CHEBI:29105"/>
    </cofactor>
</comment>
<evidence type="ECO:0000256" key="4">
    <source>
        <dbReference type="ARBA" id="ARBA00022723"/>
    </source>
</evidence>
<accession>A0A1C4EG06</accession>
<dbReference type="InterPro" id="IPR007863">
    <property type="entry name" value="Peptidase_M16_C"/>
</dbReference>
<dbReference type="Gene3D" id="3.30.830.10">
    <property type="entry name" value="Metalloenzyme, LuxS/M16 peptidase-like"/>
    <property type="match status" value="4"/>
</dbReference>